<dbReference type="EMBL" id="CAJNNW010037649">
    <property type="protein sequence ID" value="CAE8743492.1"/>
    <property type="molecule type" value="Genomic_DNA"/>
</dbReference>
<sequence>SYGGSRVPLASRGGEQTAGSFAVDDVVNAICPDDDVRYPGIVSKVNKDGSFVVTWDDPDGGPETHEVQADAMQKVVIYKDYKVGEAVQAVCPDDDNMYDGVVSKINKDGTFQVKWDDPDGGSEDNPVAPKDMKYPPIPFDKLEVGQKYAGKIRSVLDFGAFVDIGAEGDGLLHISRISRERVENIHDAVEEGQEIECWISGKRDDGKFGVTMVEGLTEAARRGPADLTPFRDLSPDDWHPGVVARIAPFGAFVTVTVNGASADGLVHVSQIKDGFVDNVADEISEGQEVQVRVQSVDMDAGKMSLSMNTWLTGKVARIASFGAFVTVTSGDATADGLVHITQIKDGYVESVQDELSEGQEVQVRVQSVDMGAGKMSLTMKSEEVVMRGRTGGQPGQQLPWPSLAAQRTLPQNPCPLPQVLSASRSAGQSYGGSRVPLASRGGEQTAGSFAVDDVVKAICPDDDVRYPGIVSKVNKDGSFVVTWDDPDGGPETHEVQADAMQKVVIYKDYKVGEAVQAVCPDDDNMYDGVVSKINKDGTFQVKWDDPDGGSEDNPVAPKDMKYPPIPFDKLEVGQKYAGKIRSVLDFGAFVDIGAEGDGLLHISRISKERVENIHDAVEEGQEIECWISGKRDDGKFGVTMVEGLTEGARRGPADLTPFRDLSPDDWHPGVVARIAPFGAFVTVTVNGASADGLVHVSQIKDGFVDNVADEISEGQEVQVRVQSVDMDTGKMSLSMKSGFGGGGGGGGGMRAPSDLGPFQDVDSSTWLTGKVARIASFGAFVTVTSGDATADGLVHITQIKDGYVESVQDELSEGQEVQVRVQSVDMGAGKMSLTMKSEE</sequence>
<organism evidence="3 4">
    <name type="scientific">Polarella glacialis</name>
    <name type="common">Dinoflagellate</name>
    <dbReference type="NCBI Taxonomy" id="89957"/>
    <lineage>
        <taxon>Eukaryota</taxon>
        <taxon>Sar</taxon>
        <taxon>Alveolata</taxon>
        <taxon>Dinophyceae</taxon>
        <taxon>Suessiales</taxon>
        <taxon>Suessiaceae</taxon>
        <taxon>Polarella</taxon>
    </lineage>
</organism>
<name>A0A813M171_POLGL</name>
<dbReference type="SUPFAM" id="SSF50249">
    <property type="entry name" value="Nucleic acid-binding proteins"/>
    <property type="match status" value="6"/>
</dbReference>
<feature type="domain" description="S1 motif" evidence="2">
    <location>
        <begin position="573"/>
        <end position="641"/>
    </location>
</feature>
<gene>
    <name evidence="3" type="ORF">PGLA2088_LOCUS51423</name>
</gene>
<feature type="domain" description="S1 motif" evidence="2">
    <location>
        <begin position="236"/>
        <end position="308"/>
    </location>
</feature>
<dbReference type="Gene3D" id="2.30.30.140">
    <property type="match status" value="3"/>
</dbReference>
<evidence type="ECO:0000313" key="3">
    <source>
        <dbReference type="EMBL" id="CAE8743492.1"/>
    </source>
</evidence>
<dbReference type="PROSITE" id="PS50126">
    <property type="entry name" value="S1"/>
    <property type="match status" value="6"/>
</dbReference>
<dbReference type="Gene3D" id="2.40.50.140">
    <property type="entry name" value="Nucleic acid-binding proteins"/>
    <property type="match status" value="6"/>
</dbReference>
<reference evidence="3" key="1">
    <citation type="submission" date="2021-02" db="EMBL/GenBank/DDBJ databases">
        <authorList>
            <person name="Dougan E. K."/>
            <person name="Rhodes N."/>
            <person name="Thang M."/>
            <person name="Chan C."/>
        </authorList>
    </citation>
    <scope>NUCLEOTIDE SEQUENCE</scope>
</reference>
<feature type="domain" description="S1 motif" evidence="2">
    <location>
        <begin position="308"/>
        <end position="380"/>
    </location>
</feature>
<dbReference type="InterPro" id="IPR012340">
    <property type="entry name" value="NA-bd_OB-fold"/>
</dbReference>
<proteinExistence type="predicted"/>
<dbReference type="SMART" id="SM00333">
    <property type="entry name" value="TUDOR"/>
    <property type="match status" value="3"/>
</dbReference>
<feature type="region of interest" description="Disordered" evidence="1">
    <location>
        <begin position="115"/>
        <end position="134"/>
    </location>
</feature>
<evidence type="ECO:0000313" key="4">
    <source>
        <dbReference type="Proteomes" id="UP000626109"/>
    </source>
</evidence>
<evidence type="ECO:0000256" key="1">
    <source>
        <dbReference type="SAM" id="MobiDB-lite"/>
    </source>
</evidence>
<dbReference type="InterPro" id="IPR050437">
    <property type="entry name" value="Ribos_protein_bS1-like"/>
</dbReference>
<dbReference type="SMART" id="SM00316">
    <property type="entry name" value="S1"/>
    <property type="match status" value="6"/>
</dbReference>
<feature type="domain" description="S1 motif" evidence="2">
    <location>
        <begin position="764"/>
        <end position="836"/>
    </location>
</feature>
<dbReference type="Pfam" id="PF00575">
    <property type="entry name" value="S1"/>
    <property type="match status" value="6"/>
</dbReference>
<dbReference type="InterPro" id="IPR003029">
    <property type="entry name" value="S1_domain"/>
</dbReference>
<feature type="domain" description="S1 motif" evidence="2">
    <location>
        <begin position="145"/>
        <end position="213"/>
    </location>
</feature>
<protein>
    <recommendedName>
        <fullName evidence="2">S1 motif domain-containing protein</fullName>
    </recommendedName>
</protein>
<dbReference type="GO" id="GO:0003729">
    <property type="term" value="F:mRNA binding"/>
    <property type="evidence" value="ECO:0007669"/>
    <property type="project" value="TreeGrafter"/>
</dbReference>
<feature type="region of interest" description="Disordered" evidence="1">
    <location>
        <begin position="543"/>
        <end position="562"/>
    </location>
</feature>
<dbReference type="PANTHER" id="PTHR10724">
    <property type="entry name" value="30S RIBOSOMAL PROTEIN S1"/>
    <property type="match status" value="1"/>
</dbReference>
<dbReference type="GO" id="GO:0006412">
    <property type="term" value="P:translation"/>
    <property type="evidence" value="ECO:0007669"/>
    <property type="project" value="TreeGrafter"/>
</dbReference>
<feature type="domain" description="S1 motif" evidence="2">
    <location>
        <begin position="664"/>
        <end position="736"/>
    </location>
</feature>
<dbReference type="CDD" id="cd04508">
    <property type="entry name" value="Tudor_SF"/>
    <property type="match status" value="3"/>
</dbReference>
<evidence type="ECO:0000259" key="2">
    <source>
        <dbReference type="PROSITE" id="PS50126"/>
    </source>
</evidence>
<dbReference type="InterPro" id="IPR002999">
    <property type="entry name" value="Tudor"/>
</dbReference>
<dbReference type="PANTHER" id="PTHR10724:SF10">
    <property type="entry name" value="S1 RNA-BINDING DOMAIN-CONTAINING PROTEIN 1"/>
    <property type="match status" value="1"/>
</dbReference>
<dbReference type="GO" id="GO:0003735">
    <property type="term" value="F:structural constituent of ribosome"/>
    <property type="evidence" value="ECO:0007669"/>
    <property type="project" value="TreeGrafter"/>
</dbReference>
<accession>A0A813M171</accession>
<feature type="non-terminal residue" evidence="3">
    <location>
        <position position="1"/>
    </location>
</feature>
<dbReference type="Proteomes" id="UP000626109">
    <property type="component" value="Unassembled WGS sequence"/>
</dbReference>
<dbReference type="AlphaFoldDB" id="A0A813M171"/>
<comment type="caution">
    <text evidence="3">The sequence shown here is derived from an EMBL/GenBank/DDBJ whole genome shotgun (WGS) entry which is preliminary data.</text>
</comment>